<gene>
    <name evidence="2" type="ORF">JCGZ_22733</name>
</gene>
<dbReference type="Pfam" id="PF07816">
    <property type="entry name" value="DUF1645"/>
    <property type="match status" value="1"/>
</dbReference>
<keyword evidence="3" id="KW-1185">Reference proteome</keyword>
<dbReference type="PANTHER" id="PTHR33095:SF47">
    <property type="entry name" value="AR781"/>
    <property type="match status" value="1"/>
</dbReference>
<dbReference type="EMBL" id="KK914277">
    <property type="protein sequence ID" value="KDP43181.1"/>
    <property type="molecule type" value="Genomic_DNA"/>
</dbReference>
<evidence type="ECO:0000313" key="3">
    <source>
        <dbReference type="Proteomes" id="UP000027138"/>
    </source>
</evidence>
<sequence length="415" mass="46858">MSPQISIATSSSFSSAPTSPRRSFSKPDTKNVCFYSVPTSPKAKLDDTRDLGCKTTSPASTTMTDDCEISNVNDDYFDVNDFEFETSRHFSVMDEDVYNDSESDSDSSVDVEFHYQEPRKRQRKRHGSLPAMAFADELFCDGKVMPLNPPPCQQYSNCNENKNSKDCPSQSPNSASFSPMNPSSIFKLPFPRRNLWNDDFDPFMVALKNVKEGKKHRRALSMLPLRACTQWDPEEFIHENCLHSSPIIQSPIRQMEPNGSPVLLSQQTMNYGSKSPVRLAEPKGVLFARRARMVKMDYKGPRPIVVPVADPMVEENGGLNERPSTTPGGGSKRWHKIMSFAHKNASMTKTTGNEQKERGANAEFSRPKILRKLSLRSKKLVHGNEEKQASQMTKMTLVRYRPKLLLCMGYGNFQK</sequence>
<feature type="compositionally biased region" description="Acidic residues" evidence="1">
    <location>
        <begin position="99"/>
        <end position="109"/>
    </location>
</feature>
<proteinExistence type="predicted"/>
<feature type="region of interest" description="Disordered" evidence="1">
    <location>
        <begin position="1"/>
        <end position="31"/>
    </location>
</feature>
<dbReference type="AlphaFoldDB" id="A0A067L3Z1"/>
<feature type="compositionally biased region" description="Low complexity" evidence="1">
    <location>
        <begin position="1"/>
        <end position="22"/>
    </location>
</feature>
<dbReference type="Proteomes" id="UP000027138">
    <property type="component" value="Unassembled WGS sequence"/>
</dbReference>
<reference evidence="2 3" key="1">
    <citation type="journal article" date="2014" name="PLoS ONE">
        <title>Global Analysis of Gene Expression Profiles in Physic Nut (Jatropha curcas L.) Seedlings Exposed to Salt Stress.</title>
        <authorList>
            <person name="Zhang L."/>
            <person name="Zhang C."/>
            <person name="Wu P."/>
            <person name="Chen Y."/>
            <person name="Li M."/>
            <person name="Jiang H."/>
            <person name="Wu G."/>
        </authorList>
    </citation>
    <scope>NUCLEOTIDE SEQUENCE [LARGE SCALE GENOMIC DNA]</scope>
    <source>
        <strain evidence="3">cv. GZQX0401</strain>
        <tissue evidence="2">Young leaves</tissue>
    </source>
</reference>
<dbReference type="InterPro" id="IPR012442">
    <property type="entry name" value="DUF1645_plant"/>
</dbReference>
<accession>A0A067L3Z1</accession>
<protein>
    <submittedName>
        <fullName evidence="2">Uncharacterized protein</fullName>
    </submittedName>
</protein>
<name>A0A067L3Z1_JATCU</name>
<feature type="region of interest" description="Disordered" evidence="1">
    <location>
        <begin position="99"/>
        <end position="126"/>
    </location>
</feature>
<organism evidence="2 3">
    <name type="scientific">Jatropha curcas</name>
    <name type="common">Barbados nut</name>
    <dbReference type="NCBI Taxonomy" id="180498"/>
    <lineage>
        <taxon>Eukaryota</taxon>
        <taxon>Viridiplantae</taxon>
        <taxon>Streptophyta</taxon>
        <taxon>Embryophyta</taxon>
        <taxon>Tracheophyta</taxon>
        <taxon>Spermatophyta</taxon>
        <taxon>Magnoliopsida</taxon>
        <taxon>eudicotyledons</taxon>
        <taxon>Gunneridae</taxon>
        <taxon>Pentapetalae</taxon>
        <taxon>rosids</taxon>
        <taxon>fabids</taxon>
        <taxon>Malpighiales</taxon>
        <taxon>Euphorbiaceae</taxon>
        <taxon>Crotonoideae</taxon>
        <taxon>Jatropheae</taxon>
        <taxon>Jatropha</taxon>
    </lineage>
</organism>
<dbReference type="OrthoDB" id="693822at2759"/>
<evidence type="ECO:0000313" key="2">
    <source>
        <dbReference type="EMBL" id="KDP43181.1"/>
    </source>
</evidence>
<dbReference type="PANTHER" id="PTHR33095">
    <property type="entry name" value="OS07G0619500 PROTEIN"/>
    <property type="match status" value="1"/>
</dbReference>
<evidence type="ECO:0000256" key="1">
    <source>
        <dbReference type="SAM" id="MobiDB-lite"/>
    </source>
</evidence>